<dbReference type="PRINTS" id="PR00723">
    <property type="entry name" value="SUBTILISIN"/>
</dbReference>
<dbReference type="Pfam" id="PF02225">
    <property type="entry name" value="PA"/>
    <property type="match status" value="1"/>
</dbReference>
<keyword evidence="3 9" id="KW-0645">Protease</keyword>
<evidence type="ECO:0000256" key="1">
    <source>
        <dbReference type="ARBA" id="ARBA00004613"/>
    </source>
</evidence>
<evidence type="ECO:0000313" key="15">
    <source>
        <dbReference type="EMBL" id="GER34549.1"/>
    </source>
</evidence>
<dbReference type="PANTHER" id="PTHR10795">
    <property type="entry name" value="PROPROTEIN CONVERTASE SUBTILISIN/KEXIN"/>
    <property type="match status" value="1"/>
</dbReference>
<dbReference type="InterPro" id="IPR034197">
    <property type="entry name" value="Peptidases_S8_3"/>
</dbReference>
<evidence type="ECO:0000259" key="14">
    <source>
        <dbReference type="Pfam" id="PF17766"/>
    </source>
</evidence>
<dbReference type="Pfam" id="PF17766">
    <property type="entry name" value="fn3_6"/>
    <property type="match status" value="1"/>
</dbReference>
<dbReference type="InterPro" id="IPR037045">
    <property type="entry name" value="S8pro/Inhibitor_I9_sf"/>
</dbReference>
<name>A0A5A7PP66_STRAF</name>
<evidence type="ECO:0000256" key="4">
    <source>
        <dbReference type="ARBA" id="ARBA00022729"/>
    </source>
</evidence>
<feature type="active site" description="Charge relay system" evidence="8 9">
    <location>
        <position position="201"/>
    </location>
</feature>
<feature type="domain" description="Subtilisin-like protease fibronectin type-III" evidence="14">
    <location>
        <begin position="645"/>
        <end position="741"/>
    </location>
</feature>
<feature type="signal peptide" evidence="10">
    <location>
        <begin position="1"/>
        <end position="27"/>
    </location>
</feature>
<feature type="active site" description="Charge relay system" evidence="8 9">
    <location>
        <position position="531"/>
    </location>
</feature>
<evidence type="ECO:0000259" key="12">
    <source>
        <dbReference type="Pfam" id="PF02225"/>
    </source>
</evidence>
<dbReference type="Pfam" id="PF05922">
    <property type="entry name" value="Inhibitor_I9"/>
    <property type="match status" value="1"/>
</dbReference>
<gene>
    <name evidence="15" type="ORF">STAS_10780</name>
</gene>
<dbReference type="PROSITE" id="PS00136">
    <property type="entry name" value="SUBTILASE_ASP"/>
    <property type="match status" value="1"/>
</dbReference>
<organism evidence="15 16">
    <name type="scientific">Striga asiatica</name>
    <name type="common">Asiatic witchweed</name>
    <name type="synonym">Buchnera asiatica</name>
    <dbReference type="NCBI Taxonomy" id="4170"/>
    <lineage>
        <taxon>Eukaryota</taxon>
        <taxon>Viridiplantae</taxon>
        <taxon>Streptophyta</taxon>
        <taxon>Embryophyta</taxon>
        <taxon>Tracheophyta</taxon>
        <taxon>Spermatophyta</taxon>
        <taxon>Magnoliopsida</taxon>
        <taxon>eudicotyledons</taxon>
        <taxon>Gunneridae</taxon>
        <taxon>Pentapetalae</taxon>
        <taxon>asterids</taxon>
        <taxon>lamiids</taxon>
        <taxon>Lamiales</taxon>
        <taxon>Orobanchaceae</taxon>
        <taxon>Buchnereae</taxon>
        <taxon>Striga</taxon>
    </lineage>
</organism>
<dbReference type="OrthoDB" id="206201at2759"/>
<dbReference type="PROSITE" id="PS51892">
    <property type="entry name" value="SUBTILASE"/>
    <property type="match status" value="1"/>
</dbReference>
<comment type="caution">
    <text evidence="15">The sequence shown here is derived from an EMBL/GenBank/DDBJ whole genome shotgun (WGS) entry which is preliminary data.</text>
</comment>
<keyword evidence="6 9" id="KW-0720">Serine protease</keyword>
<dbReference type="InterPro" id="IPR003137">
    <property type="entry name" value="PA_domain"/>
</dbReference>
<evidence type="ECO:0000256" key="2">
    <source>
        <dbReference type="ARBA" id="ARBA00011073"/>
    </source>
</evidence>
<dbReference type="GO" id="GO:0005576">
    <property type="term" value="C:extracellular region"/>
    <property type="evidence" value="ECO:0007669"/>
    <property type="project" value="UniProtKB-SubCell"/>
</dbReference>
<dbReference type="InterPro" id="IPR000209">
    <property type="entry name" value="Peptidase_S8/S53_dom"/>
</dbReference>
<keyword evidence="16" id="KW-1185">Reference proteome</keyword>
<dbReference type="InterPro" id="IPR010259">
    <property type="entry name" value="S8pro/Inhibitor_I9"/>
</dbReference>
<dbReference type="EMBL" id="BKCP01004916">
    <property type="protein sequence ID" value="GER34549.1"/>
    <property type="molecule type" value="Genomic_DNA"/>
</dbReference>
<feature type="active site" description="Charge relay system" evidence="8 9">
    <location>
        <position position="144"/>
    </location>
</feature>
<dbReference type="Gene3D" id="3.40.50.200">
    <property type="entry name" value="Peptidase S8/S53 domain"/>
    <property type="match status" value="1"/>
</dbReference>
<dbReference type="InterPro" id="IPR015500">
    <property type="entry name" value="Peptidase_S8_subtilisin-rel"/>
</dbReference>
<dbReference type="GO" id="GO:0004252">
    <property type="term" value="F:serine-type endopeptidase activity"/>
    <property type="evidence" value="ECO:0007669"/>
    <property type="project" value="UniProtKB-UniRule"/>
</dbReference>
<dbReference type="Proteomes" id="UP000325081">
    <property type="component" value="Unassembled WGS sequence"/>
</dbReference>
<evidence type="ECO:0000259" key="11">
    <source>
        <dbReference type="Pfam" id="PF00082"/>
    </source>
</evidence>
<keyword evidence="4 10" id="KW-0732">Signal</keyword>
<feature type="chain" id="PRO_5023090405" evidence="10">
    <location>
        <begin position="28"/>
        <end position="744"/>
    </location>
</feature>
<dbReference type="SUPFAM" id="SSF52743">
    <property type="entry name" value="Subtilisin-like"/>
    <property type="match status" value="1"/>
</dbReference>
<evidence type="ECO:0000256" key="3">
    <source>
        <dbReference type="ARBA" id="ARBA00022670"/>
    </source>
</evidence>
<evidence type="ECO:0000256" key="5">
    <source>
        <dbReference type="ARBA" id="ARBA00022801"/>
    </source>
</evidence>
<dbReference type="Gene3D" id="3.30.70.80">
    <property type="entry name" value="Peptidase S8 propeptide/proteinase inhibitor I9"/>
    <property type="match status" value="1"/>
</dbReference>
<evidence type="ECO:0000256" key="7">
    <source>
        <dbReference type="ARBA" id="ARBA00023180"/>
    </source>
</evidence>
<dbReference type="InterPro" id="IPR041469">
    <property type="entry name" value="Subtilisin-like_FN3"/>
</dbReference>
<dbReference type="CDD" id="cd02120">
    <property type="entry name" value="PA_subtilisin_like"/>
    <property type="match status" value="1"/>
</dbReference>
<dbReference type="GO" id="GO:0006508">
    <property type="term" value="P:proteolysis"/>
    <property type="evidence" value="ECO:0007669"/>
    <property type="project" value="UniProtKB-KW"/>
</dbReference>
<evidence type="ECO:0000256" key="10">
    <source>
        <dbReference type="SAM" id="SignalP"/>
    </source>
</evidence>
<evidence type="ECO:0000313" key="16">
    <source>
        <dbReference type="Proteomes" id="UP000325081"/>
    </source>
</evidence>
<protein>
    <submittedName>
        <fullName evidence="15">Subtilase family protein</fullName>
    </submittedName>
</protein>
<evidence type="ECO:0000256" key="8">
    <source>
        <dbReference type="PIRSR" id="PIRSR615500-1"/>
    </source>
</evidence>
<dbReference type="CDD" id="cd04852">
    <property type="entry name" value="Peptidases_S8_3"/>
    <property type="match status" value="1"/>
</dbReference>
<dbReference type="InterPro" id="IPR045051">
    <property type="entry name" value="SBT"/>
</dbReference>
<feature type="domain" description="Inhibitor I9" evidence="13">
    <location>
        <begin position="35"/>
        <end position="112"/>
    </location>
</feature>
<keyword evidence="7" id="KW-0325">Glycoprotein</keyword>
<feature type="domain" description="PA" evidence="12">
    <location>
        <begin position="359"/>
        <end position="445"/>
    </location>
</feature>
<keyword evidence="5 9" id="KW-0378">Hydrolase</keyword>
<dbReference type="Gene3D" id="3.50.30.30">
    <property type="match status" value="1"/>
</dbReference>
<dbReference type="AlphaFoldDB" id="A0A5A7PP66"/>
<dbReference type="InterPro" id="IPR036852">
    <property type="entry name" value="Peptidase_S8/S53_dom_sf"/>
</dbReference>
<evidence type="ECO:0000256" key="6">
    <source>
        <dbReference type="ARBA" id="ARBA00022825"/>
    </source>
</evidence>
<evidence type="ECO:0000259" key="13">
    <source>
        <dbReference type="Pfam" id="PF05922"/>
    </source>
</evidence>
<dbReference type="Gene3D" id="2.60.40.2310">
    <property type="match status" value="1"/>
</dbReference>
<proteinExistence type="inferred from homology"/>
<comment type="similarity">
    <text evidence="2 9">Belongs to the peptidase S8 family.</text>
</comment>
<accession>A0A5A7PP66</accession>
<dbReference type="Pfam" id="PF00082">
    <property type="entry name" value="Peptidase_S8"/>
    <property type="match status" value="1"/>
</dbReference>
<comment type="subcellular location">
    <subcellularLocation>
        <location evidence="1">Secreted</location>
    </subcellularLocation>
</comment>
<dbReference type="InterPro" id="IPR023827">
    <property type="entry name" value="Peptidase_S8_Asp-AS"/>
</dbReference>
<sequence length="744" mass="78977">MAYYNIFLFTLASLLLNLNTTFVVSSAGDTKTLNTYIVHVELPSSSLSDDLQDWYETFLPSTPTTSDEHRIMYSYHHVFKGFAARLTPDQAKALETKPGFISAHPQKTLPLHTTHSPAFLGLAQNTGLWTDSNYGRGVIIGVLDTGITPDHPSFHDQGLPPPPARWRGLCQLDPPFTCNNKLIGARRFNVGNGTPQDEDGHGTHTASTAAGNFVGGANVFGNADGTASGTAPLAHVAVYKACDPSGCPESDILAAMDAAIDDGVDILSLSLGVFALDFFTDSVAVGAFSAVERGIFVSASAGNNGPSLFGVQNGAPWVLTVGASTTDRRIRAAVVLGNGEELDGEMAFQPADFPATPLPLVYPGANASNRNASFCTPASLANAAQVRGRVVLCETGGGITRIAKGQAVRDAGGAAMILVNQESQGYTTDSDSHVLPAAHLSYADRLRIQAYLNLTSSSSPTATILFRGTVFGDDRAPAVASYSGRGPNLASPGILKPDIIGPGHNILAAWHVSVENNSNTNSNFNIISGTSMSCPHLSGVAALLRNAHPDWSPAVIKSALMTTADRVNRAGNPIEDQSQRPANLLATGSGQVNLSRAMDPGLVYDIRPEDYVNYLCGLNYTDQQVQIIVNRPVRCLEIRAIAEGELNYPSFSVILGNSPLSYNRTVTNVGEANSVYTMGFAGLPSVDLRVEPTSLQFSGLGQNLTYQVTFRRLANARSDTVVQGFLTWTSARHTVRSPVVVILE</sequence>
<reference evidence="16" key="1">
    <citation type="journal article" date="2019" name="Curr. Biol.">
        <title>Genome Sequence of Striga asiatica Provides Insight into the Evolution of Plant Parasitism.</title>
        <authorList>
            <person name="Yoshida S."/>
            <person name="Kim S."/>
            <person name="Wafula E.K."/>
            <person name="Tanskanen J."/>
            <person name="Kim Y.M."/>
            <person name="Honaas L."/>
            <person name="Yang Z."/>
            <person name="Spallek T."/>
            <person name="Conn C.E."/>
            <person name="Ichihashi Y."/>
            <person name="Cheong K."/>
            <person name="Cui S."/>
            <person name="Der J.P."/>
            <person name="Gundlach H."/>
            <person name="Jiao Y."/>
            <person name="Hori C."/>
            <person name="Ishida J.K."/>
            <person name="Kasahara H."/>
            <person name="Kiba T."/>
            <person name="Kim M.S."/>
            <person name="Koo N."/>
            <person name="Laohavisit A."/>
            <person name="Lee Y.H."/>
            <person name="Lumba S."/>
            <person name="McCourt P."/>
            <person name="Mortimer J.C."/>
            <person name="Mutuku J.M."/>
            <person name="Nomura T."/>
            <person name="Sasaki-Sekimoto Y."/>
            <person name="Seto Y."/>
            <person name="Wang Y."/>
            <person name="Wakatake T."/>
            <person name="Sakakibara H."/>
            <person name="Demura T."/>
            <person name="Yamaguchi S."/>
            <person name="Yoneyama K."/>
            <person name="Manabe R.I."/>
            <person name="Nelson D.C."/>
            <person name="Schulman A.H."/>
            <person name="Timko M.P."/>
            <person name="dePamphilis C.W."/>
            <person name="Choi D."/>
            <person name="Shirasu K."/>
        </authorList>
    </citation>
    <scope>NUCLEOTIDE SEQUENCE [LARGE SCALE GENOMIC DNA]</scope>
    <source>
        <strain evidence="16">cv. UVA1</strain>
    </source>
</reference>
<feature type="domain" description="Peptidase S8/S53" evidence="11">
    <location>
        <begin position="135"/>
        <end position="569"/>
    </location>
</feature>
<evidence type="ECO:0000256" key="9">
    <source>
        <dbReference type="PROSITE-ProRule" id="PRU01240"/>
    </source>
</evidence>